<gene>
    <name evidence="2" type="ORF">COT27_00825</name>
</gene>
<comment type="caution">
    <text evidence="2">The sequence shown here is derived from an EMBL/GenBank/DDBJ whole genome shotgun (WGS) entry which is preliminary data.</text>
</comment>
<organism evidence="2 3">
    <name type="scientific">Candidatus Kuenenbacteria bacterium CG08_land_8_20_14_0_20_37_23</name>
    <dbReference type="NCBI Taxonomy" id="1974617"/>
    <lineage>
        <taxon>Bacteria</taxon>
        <taxon>Candidatus Kueneniibacteriota</taxon>
    </lineage>
</organism>
<accession>A0A2M6XTC9</accession>
<reference evidence="3" key="1">
    <citation type="submission" date="2017-09" db="EMBL/GenBank/DDBJ databases">
        <title>Depth-based differentiation of microbial function through sediment-hosted aquifers and enrichment of novel symbionts in the deep terrestrial subsurface.</title>
        <authorList>
            <person name="Probst A.J."/>
            <person name="Ladd B."/>
            <person name="Jarett J.K."/>
            <person name="Geller-Mcgrath D.E."/>
            <person name="Sieber C.M.K."/>
            <person name="Emerson J.B."/>
            <person name="Anantharaman K."/>
            <person name="Thomas B.C."/>
            <person name="Malmstrom R."/>
            <person name="Stieglmeier M."/>
            <person name="Klingl A."/>
            <person name="Woyke T."/>
            <person name="Ryan C.M."/>
            <person name="Banfield J.F."/>
        </authorList>
    </citation>
    <scope>NUCLEOTIDE SEQUENCE [LARGE SCALE GENOMIC DNA]</scope>
</reference>
<sequence length="73" mass="8120">MNWQNFIAPLSFTVLKLLLSGCSSKPKILTKNKTSQNQTFSPALRDFLGGLNGRPRKNRKNFGKFDFGTATGN</sequence>
<evidence type="ECO:0000313" key="2">
    <source>
        <dbReference type="EMBL" id="PIU10884.1"/>
    </source>
</evidence>
<dbReference type="AlphaFoldDB" id="A0A2M6XTC9"/>
<evidence type="ECO:0000313" key="3">
    <source>
        <dbReference type="Proteomes" id="UP000230586"/>
    </source>
</evidence>
<protein>
    <submittedName>
        <fullName evidence="2">Uncharacterized protein</fullName>
    </submittedName>
</protein>
<proteinExistence type="predicted"/>
<evidence type="ECO:0000256" key="1">
    <source>
        <dbReference type="SAM" id="MobiDB-lite"/>
    </source>
</evidence>
<dbReference type="Proteomes" id="UP000230586">
    <property type="component" value="Unassembled WGS sequence"/>
</dbReference>
<feature type="region of interest" description="Disordered" evidence="1">
    <location>
        <begin position="50"/>
        <end position="73"/>
    </location>
</feature>
<name>A0A2M6XTC9_9BACT</name>
<dbReference type="EMBL" id="PEXX01000015">
    <property type="protein sequence ID" value="PIU10884.1"/>
    <property type="molecule type" value="Genomic_DNA"/>
</dbReference>